<dbReference type="InterPro" id="IPR022110">
    <property type="entry name" value="CASC1_C"/>
</dbReference>
<dbReference type="Proteomes" id="UP000694569">
    <property type="component" value="Unplaced"/>
</dbReference>
<feature type="domain" description="IC97/Casc1 N-terminal" evidence="5">
    <location>
        <begin position="194"/>
        <end position="269"/>
    </location>
</feature>
<dbReference type="PANTHER" id="PTHR20929">
    <property type="entry name" value="LUNG ADENOMA SUSCEPTIBILITY 1-RELATED"/>
    <property type="match status" value="1"/>
</dbReference>
<reference evidence="6" key="1">
    <citation type="submission" date="2025-08" db="UniProtKB">
        <authorList>
            <consortium name="Ensembl"/>
        </authorList>
    </citation>
    <scope>IDENTIFICATION</scope>
</reference>
<dbReference type="GO" id="GO:0005930">
    <property type="term" value="C:axoneme"/>
    <property type="evidence" value="ECO:0007669"/>
    <property type="project" value="TreeGrafter"/>
</dbReference>
<dbReference type="PANTHER" id="PTHR20929:SF11">
    <property type="entry name" value="DYNEIN AXONEMAL INTERMEDIATE CHAIN 7"/>
    <property type="match status" value="1"/>
</dbReference>
<evidence type="ECO:0000259" key="4">
    <source>
        <dbReference type="Pfam" id="PF12366"/>
    </source>
</evidence>
<proteinExistence type="inferred from homology"/>
<dbReference type="Pfam" id="PF15927">
    <property type="entry name" value="Casc1_N"/>
    <property type="match status" value="2"/>
</dbReference>
<accession>A0A8C5MCP3</accession>
<evidence type="ECO:0000256" key="1">
    <source>
        <dbReference type="ARBA" id="ARBA00024332"/>
    </source>
</evidence>
<evidence type="ECO:0000256" key="2">
    <source>
        <dbReference type="ARBA" id="ARBA00024414"/>
    </source>
</evidence>
<feature type="domain" description="CASC1 C-terminal" evidence="4">
    <location>
        <begin position="524"/>
        <end position="720"/>
    </location>
</feature>
<feature type="compositionally biased region" description="Polar residues" evidence="3">
    <location>
        <begin position="1"/>
        <end position="11"/>
    </location>
</feature>
<name>A0A8C5MCP3_9ANUR</name>
<gene>
    <name evidence="6" type="primary">DNAI7</name>
</gene>
<protein>
    <recommendedName>
        <fullName evidence="2">Dynein axonemal intermediate chain 7</fullName>
    </recommendedName>
</protein>
<feature type="domain" description="IC97/Casc1 N-terminal" evidence="5">
    <location>
        <begin position="46"/>
        <end position="180"/>
    </location>
</feature>
<dbReference type="Ensembl" id="ENSLLET00000012837.1">
    <property type="protein sequence ID" value="ENSLLEP00000012351.1"/>
    <property type="gene ID" value="ENSLLEG00000007846.1"/>
</dbReference>
<evidence type="ECO:0000256" key="3">
    <source>
        <dbReference type="SAM" id="MobiDB-lite"/>
    </source>
</evidence>
<dbReference type="AlphaFoldDB" id="A0A8C5MCP3"/>
<comment type="similarity">
    <text evidence="1">Belongs to the DNAI7 family.</text>
</comment>
<dbReference type="GO" id="GO:0048487">
    <property type="term" value="F:beta-tubulin binding"/>
    <property type="evidence" value="ECO:0007669"/>
    <property type="project" value="TreeGrafter"/>
</dbReference>
<dbReference type="InterPro" id="IPR023247">
    <property type="entry name" value="IC97/Dnai7-like"/>
</dbReference>
<dbReference type="PRINTS" id="PR02043">
    <property type="entry name" value="CANCERSCCP1"/>
</dbReference>
<feature type="region of interest" description="Disordered" evidence="3">
    <location>
        <begin position="1"/>
        <end position="50"/>
    </location>
</feature>
<dbReference type="GeneTree" id="ENSGT00390000004708"/>
<feature type="compositionally biased region" description="Basic and acidic residues" evidence="3">
    <location>
        <begin position="32"/>
        <end position="50"/>
    </location>
</feature>
<organism evidence="6 7">
    <name type="scientific">Leptobrachium leishanense</name>
    <name type="common">Leishan spiny toad</name>
    <dbReference type="NCBI Taxonomy" id="445787"/>
    <lineage>
        <taxon>Eukaryota</taxon>
        <taxon>Metazoa</taxon>
        <taxon>Chordata</taxon>
        <taxon>Craniata</taxon>
        <taxon>Vertebrata</taxon>
        <taxon>Euteleostomi</taxon>
        <taxon>Amphibia</taxon>
        <taxon>Batrachia</taxon>
        <taxon>Anura</taxon>
        <taxon>Pelobatoidea</taxon>
        <taxon>Megophryidae</taxon>
        <taxon>Leptobrachium</taxon>
    </lineage>
</organism>
<keyword evidence="7" id="KW-1185">Reference proteome</keyword>
<evidence type="ECO:0000313" key="7">
    <source>
        <dbReference type="Proteomes" id="UP000694569"/>
    </source>
</evidence>
<evidence type="ECO:0000313" key="6">
    <source>
        <dbReference type="Ensembl" id="ENSLLEP00000012351.1"/>
    </source>
</evidence>
<dbReference type="OrthoDB" id="297923at2759"/>
<feature type="compositionally biased region" description="Low complexity" evidence="3">
    <location>
        <begin position="14"/>
        <end position="24"/>
    </location>
</feature>
<dbReference type="GO" id="GO:0008017">
    <property type="term" value="F:microtubule binding"/>
    <property type="evidence" value="ECO:0007669"/>
    <property type="project" value="TreeGrafter"/>
</dbReference>
<feature type="region of interest" description="Disordered" evidence="3">
    <location>
        <begin position="321"/>
        <end position="413"/>
    </location>
</feature>
<dbReference type="Pfam" id="PF12366">
    <property type="entry name" value="Casc1_C"/>
    <property type="match status" value="1"/>
</dbReference>
<evidence type="ECO:0000259" key="5">
    <source>
        <dbReference type="Pfam" id="PF15927"/>
    </source>
</evidence>
<feature type="compositionally biased region" description="Basic and acidic residues" evidence="3">
    <location>
        <begin position="372"/>
        <end position="400"/>
    </location>
</feature>
<sequence length="778" mass="88680">MRVECTSTPDVSHTGRSSKATSAASRRKGKPGKAEKLRLQREEEERRQQEEEEARLLAERLEAEQWEKECLEKEERERLEAKQIEHREEEIQERGALLEEKLEEAKRWKRELRIKAKWDRYMRCDGSPDPTIPQEINTYMSLWNDEKNEDFQSVLNKSDLVMGLIQELDSLMQNAPPEALPVMQNAPPEALPVMQNAPPEALPEEDAVRYRQTIRELQDLLYRKFNDATEHLLKNATALSDIDTGNMQRVIKNQKVTLCIWVNLNKNPRFKGYHFEDEAIGFDLPKPLAVSSIAVRILRTAYDHLSCQSYTFQPRVKESDEAAAPAASEVVESVAEEPAQEAEEYKPSESVTAPEEETKSEGRKSVLSSLSTREEQKPASETEEKPGQESEVAADSRVEEAAEALPPAPASLLNEERAEDLLEEDVVDLRQYTTLGGVYYFDAIALPPQCKQVNGWTMVQLLEGGLQIFPYPGNAFLLNLTSNTATSLDVDTAVPPPVGVTFRVPNDVMFFEEPQVARWDPEDKTWRTDSITQSTYNPELRQLSFKMDAFHTFTLIQDSHLNMPYESWELRPCGSNHVALAISSTFTEILLEIKDDRCKLASLSSTDCDLALLLEQWMSPLALKAVMRRAGLNIFPEEDSARYVIVNKKSEAAEDTAYKEMALLCDSFAFGWSKWNHSCGAEQIIIKVKEWSQPPDTSEESWALYMLNPHRTQRLKISESSEAFSAELFERSEFHSTLYHMIKDYASPDAMEAPKNTHHLFLDCVHQILSMTRVLTYS</sequence>
<reference evidence="6" key="2">
    <citation type="submission" date="2025-09" db="UniProtKB">
        <authorList>
            <consortium name="Ensembl"/>
        </authorList>
    </citation>
    <scope>IDENTIFICATION</scope>
</reference>
<dbReference type="InterPro" id="IPR031826">
    <property type="entry name" value="IC97/Casc1_N"/>
</dbReference>
<feature type="compositionally biased region" description="Low complexity" evidence="3">
    <location>
        <begin position="322"/>
        <end position="333"/>
    </location>
</feature>